<comment type="caution">
    <text evidence="2">The sequence shown here is derived from an EMBL/GenBank/DDBJ whole genome shotgun (WGS) entry which is preliminary data.</text>
</comment>
<protein>
    <submittedName>
        <fullName evidence="2">Uncharacterized membrane protein YhaH (DUF805 family)</fullName>
    </submittedName>
</protein>
<feature type="transmembrane region" description="Helical" evidence="1">
    <location>
        <begin position="85"/>
        <end position="106"/>
    </location>
</feature>
<keyword evidence="3" id="KW-1185">Reference proteome</keyword>
<dbReference type="OrthoDB" id="9812349at2"/>
<keyword evidence="1" id="KW-1133">Transmembrane helix</keyword>
<keyword evidence="1" id="KW-0812">Transmembrane</keyword>
<dbReference type="GO" id="GO:0005886">
    <property type="term" value="C:plasma membrane"/>
    <property type="evidence" value="ECO:0007669"/>
    <property type="project" value="TreeGrafter"/>
</dbReference>
<dbReference type="EMBL" id="PGFB01000003">
    <property type="protein sequence ID" value="PJJ62094.1"/>
    <property type="molecule type" value="Genomic_DNA"/>
</dbReference>
<evidence type="ECO:0000313" key="3">
    <source>
        <dbReference type="Proteomes" id="UP000230161"/>
    </source>
</evidence>
<dbReference type="PANTHER" id="PTHR34980">
    <property type="entry name" value="INNER MEMBRANE PROTEIN-RELATED-RELATED"/>
    <property type="match status" value="1"/>
</dbReference>
<dbReference type="Pfam" id="PF05656">
    <property type="entry name" value="DUF805"/>
    <property type="match status" value="1"/>
</dbReference>
<feature type="transmembrane region" description="Helical" evidence="1">
    <location>
        <begin position="52"/>
        <end position="73"/>
    </location>
</feature>
<dbReference type="Proteomes" id="UP000230161">
    <property type="component" value="Unassembled WGS sequence"/>
</dbReference>
<feature type="transmembrane region" description="Helical" evidence="1">
    <location>
        <begin position="26"/>
        <end position="46"/>
    </location>
</feature>
<name>A0A2M9BVZ9_9MICO</name>
<keyword evidence="1" id="KW-0472">Membrane</keyword>
<accession>A0A2M9BVZ9</accession>
<evidence type="ECO:0000313" key="2">
    <source>
        <dbReference type="EMBL" id="PJJ62094.1"/>
    </source>
</evidence>
<reference evidence="2 3" key="1">
    <citation type="submission" date="2017-11" db="EMBL/GenBank/DDBJ databases">
        <title>Genomic Encyclopedia of Archaeal and Bacterial Type Strains, Phase II (KMG-II): From Individual Species to Whole Genera.</title>
        <authorList>
            <person name="Goeker M."/>
        </authorList>
    </citation>
    <scope>NUCLEOTIDE SEQUENCE [LARGE SCALE GENOMIC DNA]</scope>
    <source>
        <strain evidence="2 3">DSM 25625</strain>
    </source>
</reference>
<organism evidence="2 3">
    <name type="scientific">Compostimonas suwonensis</name>
    <dbReference type="NCBI Taxonomy" id="1048394"/>
    <lineage>
        <taxon>Bacteria</taxon>
        <taxon>Bacillati</taxon>
        <taxon>Actinomycetota</taxon>
        <taxon>Actinomycetes</taxon>
        <taxon>Micrococcales</taxon>
        <taxon>Microbacteriaceae</taxon>
        <taxon>Compostimonas</taxon>
    </lineage>
</organism>
<gene>
    <name evidence="2" type="ORF">CLV54_1887</name>
</gene>
<evidence type="ECO:0000256" key="1">
    <source>
        <dbReference type="SAM" id="Phobius"/>
    </source>
</evidence>
<sequence length="129" mass="13643">MKMLAAVRSVLRQFDDFTGVSSRPEFWWFVLFSVVAHLSVNSLNIVTPQGTVYLGASLSGAFGIAILVPTIAVTVRRLRDSGRSALYLLWLLLPVAGPVVVIVLLAQPSRPLIADAPTAASAPATAGAN</sequence>
<proteinExistence type="predicted"/>
<dbReference type="AlphaFoldDB" id="A0A2M9BVZ9"/>
<dbReference type="PANTHER" id="PTHR34980:SF2">
    <property type="entry name" value="INNER MEMBRANE PROTEIN YHAH-RELATED"/>
    <property type="match status" value="1"/>
</dbReference>
<dbReference type="InterPro" id="IPR008523">
    <property type="entry name" value="DUF805"/>
</dbReference>